<dbReference type="Proteomes" id="UP000197019">
    <property type="component" value="Chromosome"/>
</dbReference>
<proteinExistence type="inferred from homology"/>
<evidence type="ECO:0000256" key="3">
    <source>
        <dbReference type="ARBA" id="ARBA00022448"/>
    </source>
</evidence>
<feature type="transmembrane region" description="Helical" evidence="7">
    <location>
        <begin position="132"/>
        <end position="153"/>
    </location>
</feature>
<dbReference type="Proteomes" id="UP000237423">
    <property type="component" value="Unassembled WGS sequence"/>
</dbReference>
<comment type="similarity">
    <text evidence="2">Belongs to the nucleobase:cation symporter-2 (NCS2) (TC 2.A.40) family.</text>
</comment>
<evidence type="ECO:0000256" key="7">
    <source>
        <dbReference type="SAM" id="Phobius"/>
    </source>
</evidence>
<evidence type="ECO:0000313" key="9">
    <source>
        <dbReference type="EMBL" id="POZ50183.1"/>
    </source>
</evidence>
<sequence length="573" mass="62425">MRTPATIIYGTDDKPPLRILLGLALQQMSFLGVYLVISPLFARELGLNPEQSLQLVSATLLASALGVVLQTARVYGIGSGYFCPLQATSSTFAGLLLVKTHSGLEAVFGMVGVVGAAQMAFAWLFQRLRSVLTVQVAGLAVLLIGLGLGHYALKQMLDTGTGMAGQQQGLLCALTLGTMVAFNVWSSGVLRLFSAFLGLLAGFISSWLMDAIPASAWATFYDAPLFYWPRPMNIGWSFDRQALWPAIITGLFLALHGFGALVAAQRFNDADWKRPDLQLVKQGILAEGLTNICNSFLNGLPLTSSGGAVSLAASTGCTSRYLAYWLAVIMAVIAFMPKAMVFWQILPLPVMGAALIFLASFTALSGLQMVASRLLDNRKILALGIGLIFGVSYEAILKPLHHDAWIPLKALLFSGVSLGIFVAVLLSAVFQIKNHTHKQRRFDPLHSSLNEVIAFLEEQGESWGARPEIVRRAEHATWQAFEILTEYGLLEIIDGKADKIHLQTIFNEYTFTVIVNYTGKPFALLTQPPSHDDMLSDTDAVLEMAGYMLYRLADQAKLRVDGAECELRLIFND</sequence>
<keyword evidence="4 7" id="KW-0812">Transmembrane</keyword>
<dbReference type="AlphaFoldDB" id="A0A1Z4BXS5"/>
<keyword evidence="5 7" id="KW-1133">Transmembrane helix</keyword>
<feature type="transmembrane region" description="Helical" evidence="7">
    <location>
        <begin position="410"/>
        <end position="432"/>
    </location>
</feature>
<evidence type="ECO:0000256" key="6">
    <source>
        <dbReference type="ARBA" id="ARBA00023136"/>
    </source>
</evidence>
<comment type="subcellular location">
    <subcellularLocation>
        <location evidence="1">Membrane</location>
        <topology evidence="1">Multi-pass membrane protein</topology>
    </subcellularLocation>
</comment>
<dbReference type="EMBL" id="PGFZ01000014">
    <property type="protein sequence ID" value="POZ50183.1"/>
    <property type="molecule type" value="Genomic_DNA"/>
</dbReference>
<dbReference type="PANTHER" id="PTHR42810">
    <property type="entry name" value="PURINE PERMEASE C1399.01C-RELATED"/>
    <property type="match status" value="1"/>
</dbReference>
<evidence type="ECO:0000313" key="8">
    <source>
        <dbReference type="EMBL" id="ASF46062.1"/>
    </source>
</evidence>
<dbReference type="PANTHER" id="PTHR42810:SF2">
    <property type="entry name" value="PURINE PERMEASE C1399.01C-RELATED"/>
    <property type="match status" value="1"/>
</dbReference>
<feature type="transmembrane region" description="Helical" evidence="7">
    <location>
        <begin position="380"/>
        <end position="398"/>
    </location>
</feature>
<feature type="transmembrane region" description="Helical" evidence="7">
    <location>
        <begin position="19"/>
        <end position="41"/>
    </location>
</feature>
<feature type="transmembrane region" description="Helical" evidence="7">
    <location>
        <begin position="165"/>
        <end position="185"/>
    </location>
</feature>
<keyword evidence="6 7" id="KW-0472">Membrane</keyword>
<name>A0A1Z4BXS5_9GAMM</name>
<feature type="transmembrane region" description="Helical" evidence="7">
    <location>
        <begin position="53"/>
        <end position="72"/>
    </location>
</feature>
<dbReference type="Pfam" id="PF00860">
    <property type="entry name" value="Xan_ur_permease"/>
    <property type="match status" value="1"/>
</dbReference>
<reference evidence="8 10" key="1">
    <citation type="submission" date="2017-06" db="EMBL/GenBank/DDBJ databases">
        <title>Genome Sequencing of the methanotroph Methylovulum psychrotolerants str. HV10-M2 isolated from a high-altitude environment.</title>
        <authorList>
            <person name="Mateos-Rivera A."/>
        </authorList>
    </citation>
    <scope>NUCLEOTIDE SEQUENCE [LARGE SCALE GENOMIC DNA]</scope>
    <source>
        <strain evidence="8 10">HV10_M2</strain>
    </source>
</reference>
<feature type="transmembrane region" description="Helical" evidence="7">
    <location>
        <begin position="322"/>
        <end position="345"/>
    </location>
</feature>
<feature type="transmembrane region" description="Helical" evidence="7">
    <location>
        <begin position="192"/>
        <end position="221"/>
    </location>
</feature>
<evidence type="ECO:0000256" key="4">
    <source>
        <dbReference type="ARBA" id="ARBA00022692"/>
    </source>
</evidence>
<dbReference type="OrthoDB" id="9779092at2"/>
<dbReference type="GO" id="GO:0005886">
    <property type="term" value="C:plasma membrane"/>
    <property type="evidence" value="ECO:0007669"/>
    <property type="project" value="TreeGrafter"/>
</dbReference>
<organism evidence="8 10">
    <name type="scientific">Methylovulum psychrotolerans</name>
    <dbReference type="NCBI Taxonomy" id="1704499"/>
    <lineage>
        <taxon>Bacteria</taxon>
        <taxon>Pseudomonadati</taxon>
        <taxon>Pseudomonadota</taxon>
        <taxon>Gammaproteobacteria</taxon>
        <taxon>Methylococcales</taxon>
        <taxon>Methylococcaceae</taxon>
        <taxon>Methylovulum</taxon>
    </lineage>
</organism>
<evidence type="ECO:0000313" key="11">
    <source>
        <dbReference type="Proteomes" id="UP000237423"/>
    </source>
</evidence>
<evidence type="ECO:0000256" key="1">
    <source>
        <dbReference type="ARBA" id="ARBA00004141"/>
    </source>
</evidence>
<accession>A0A1Z4BXS5</accession>
<gene>
    <name evidence="9" type="ORF">AADEFJLK_04080</name>
    <name evidence="8" type="ORF">CEK71_08195</name>
</gene>
<feature type="transmembrane region" description="Helical" evidence="7">
    <location>
        <begin position="351"/>
        <end position="371"/>
    </location>
</feature>
<dbReference type="InterPro" id="IPR006043">
    <property type="entry name" value="NCS2"/>
</dbReference>
<dbReference type="GO" id="GO:0042907">
    <property type="term" value="F:xanthine transmembrane transporter activity"/>
    <property type="evidence" value="ECO:0007669"/>
    <property type="project" value="TreeGrafter"/>
</dbReference>
<dbReference type="EMBL" id="CP022129">
    <property type="protein sequence ID" value="ASF46062.1"/>
    <property type="molecule type" value="Genomic_DNA"/>
</dbReference>
<reference evidence="9 11" key="2">
    <citation type="submission" date="2017-11" db="EMBL/GenBank/DDBJ databases">
        <title>Draft Genome Sequence of Methylobacter psychrotolerans Sph1T, an Obligate Methanotroph from Low-Temperature Environments.</title>
        <authorList>
            <person name="Oshkin I.Y."/>
            <person name="Miroshnikov K."/>
            <person name="Belova S.E."/>
            <person name="Korzhenkov A."/>
            <person name="Toshchakov S.V."/>
            <person name="Dedysh S.N."/>
        </authorList>
    </citation>
    <scope>NUCLEOTIDE SEQUENCE [LARGE SCALE GENOMIC DNA]</scope>
    <source>
        <strain evidence="9 11">Sph1</strain>
    </source>
</reference>
<evidence type="ECO:0000256" key="2">
    <source>
        <dbReference type="ARBA" id="ARBA00008821"/>
    </source>
</evidence>
<feature type="transmembrane region" description="Helical" evidence="7">
    <location>
        <begin position="106"/>
        <end position="125"/>
    </location>
</feature>
<evidence type="ECO:0000256" key="5">
    <source>
        <dbReference type="ARBA" id="ARBA00022989"/>
    </source>
</evidence>
<dbReference type="KEGG" id="mpsy:CEK71_08195"/>
<protein>
    <submittedName>
        <fullName evidence="8">Xanthine/uracil permease</fullName>
    </submittedName>
</protein>
<feature type="transmembrane region" description="Helical" evidence="7">
    <location>
        <begin position="241"/>
        <end position="264"/>
    </location>
</feature>
<keyword evidence="10" id="KW-1185">Reference proteome</keyword>
<evidence type="ECO:0000313" key="10">
    <source>
        <dbReference type="Proteomes" id="UP000197019"/>
    </source>
</evidence>
<keyword evidence="3" id="KW-0813">Transport</keyword>
<dbReference type="RefSeq" id="WP_088618936.1">
    <property type="nucleotide sequence ID" value="NZ_CP022129.1"/>
</dbReference>